<keyword evidence="1" id="KW-1133">Transmembrane helix</keyword>
<feature type="transmembrane region" description="Helical" evidence="1">
    <location>
        <begin position="188"/>
        <end position="208"/>
    </location>
</feature>
<protein>
    <recommendedName>
        <fullName evidence="4">Alcohol acetyltransferase FCK4</fullName>
    </recommendedName>
</protein>
<comment type="caution">
    <text evidence="2">The sequence shown here is derived from an EMBL/GenBank/DDBJ whole genome shotgun (WGS) entry which is preliminary data.</text>
</comment>
<dbReference type="InterPro" id="IPR010828">
    <property type="entry name" value="Atf2/Sli1-like"/>
</dbReference>
<accession>A0A8H4KTP8</accession>
<dbReference type="PANTHER" id="PTHR28037">
    <property type="entry name" value="ALCOHOL O-ACETYLTRANSFERASE 1-RELATED"/>
    <property type="match status" value="1"/>
</dbReference>
<evidence type="ECO:0000313" key="3">
    <source>
        <dbReference type="Proteomes" id="UP000554235"/>
    </source>
</evidence>
<evidence type="ECO:0000256" key="1">
    <source>
        <dbReference type="SAM" id="Phobius"/>
    </source>
</evidence>
<dbReference type="OrthoDB" id="2150604at2759"/>
<keyword evidence="1" id="KW-0812">Transmembrane</keyword>
<dbReference type="SUPFAM" id="SSF52777">
    <property type="entry name" value="CoA-dependent acyltransferases"/>
    <property type="match status" value="1"/>
</dbReference>
<dbReference type="InterPro" id="IPR052058">
    <property type="entry name" value="Alcohol_O-acetyltransferase"/>
</dbReference>
<organism evidence="2 3">
    <name type="scientific">Fusarium albosuccineum</name>
    <dbReference type="NCBI Taxonomy" id="1237068"/>
    <lineage>
        <taxon>Eukaryota</taxon>
        <taxon>Fungi</taxon>
        <taxon>Dikarya</taxon>
        <taxon>Ascomycota</taxon>
        <taxon>Pezizomycotina</taxon>
        <taxon>Sordariomycetes</taxon>
        <taxon>Hypocreomycetidae</taxon>
        <taxon>Hypocreales</taxon>
        <taxon>Nectriaceae</taxon>
        <taxon>Fusarium</taxon>
        <taxon>Fusarium decemcellulare species complex</taxon>
    </lineage>
</organism>
<keyword evidence="3" id="KW-1185">Reference proteome</keyword>
<dbReference type="Pfam" id="PF07247">
    <property type="entry name" value="AATase"/>
    <property type="match status" value="1"/>
</dbReference>
<evidence type="ECO:0008006" key="4">
    <source>
        <dbReference type="Google" id="ProtNLM"/>
    </source>
</evidence>
<sequence length="494" mass="55389">MAYCFDRMFYLENRLGAQSNVLISAHYAPTTATQTTHLSKDAVYAATRSVLEVYPELSMIAIPQATKKGTHHLVMAALHEIDLETCVEFLDDAEPKCTPEVVERFHNEWPWTDDKFHPRKPWWKVVVLGRQEVAFVFHHVIADGRFGQFFHREFLTALNSYNKDKGPSSLIIKIDPARVRLSKELEEFWISSYSVIYMIHTFIILLLMRLIFRGKLLFNDVPKPKPHFDSAVDDAPPESRTVSRVAGIRISSPRIRRIISACREQKTSFTPFFLTMLMCTVACDYYPNAKVGISNCAIDTRPVYPQDKPGSKTGKLLQCSAGVRKLPWLDNYRRVFSSQTAEDLRRQGEKKSGIDVDGAWDLVRGYRESIMKALEGKEAPAVVIFKASNGVSPDLEGMLKQNFPAMGLHLNNCVALSNLGSFSVPDQQGPWKVDEMSFSAAPVNGNISYEISIHVSGAEGGDTVVNASYQDGILTEEMVSGILNGALTRMEALL</sequence>
<keyword evidence="1" id="KW-0472">Membrane</keyword>
<dbReference type="GO" id="GO:0008080">
    <property type="term" value="F:N-acetyltransferase activity"/>
    <property type="evidence" value="ECO:0007669"/>
    <property type="project" value="TreeGrafter"/>
</dbReference>
<name>A0A8H4KTP8_9HYPO</name>
<dbReference type="PANTHER" id="PTHR28037:SF1">
    <property type="entry name" value="ALCOHOL O-ACETYLTRANSFERASE 1-RELATED"/>
    <property type="match status" value="1"/>
</dbReference>
<dbReference type="Proteomes" id="UP000554235">
    <property type="component" value="Unassembled WGS sequence"/>
</dbReference>
<proteinExistence type="predicted"/>
<gene>
    <name evidence="2" type="ORF">FALBO_15612</name>
</gene>
<dbReference type="EMBL" id="JAADYS010002737">
    <property type="protein sequence ID" value="KAF4455509.1"/>
    <property type="molecule type" value="Genomic_DNA"/>
</dbReference>
<evidence type="ECO:0000313" key="2">
    <source>
        <dbReference type="EMBL" id="KAF4455509.1"/>
    </source>
</evidence>
<reference evidence="2 3" key="1">
    <citation type="submission" date="2020-01" db="EMBL/GenBank/DDBJ databases">
        <title>Identification and distribution of gene clusters putatively required for synthesis of sphingolipid metabolism inhibitors in phylogenetically diverse species of the filamentous fungus Fusarium.</title>
        <authorList>
            <person name="Kim H.-S."/>
            <person name="Busman M."/>
            <person name="Brown D.W."/>
            <person name="Divon H."/>
            <person name="Uhlig S."/>
            <person name="Proctor R.H."/>
        </authorList>
    </citation>
    <scope>NUCLEOTIDE SEQUENCE [LARGE SCALE GENOMIC DNA]</scope>
    <source>
        <strain evidence="2 3">NRRL 20459</strain>
    </source>
</reference>
<dbReference type="AlphaFoldDB" id="A0A8H4KTP8"/>